<gene>
    <name evidence="14" type="primary">LOC113214203</name>
</gene>
<dbReference type="CDD" id="cd19338">
    <property type="entry name" value="Wnt_Wnt6"/>
    <property type="match status" value="1"/>
</dbReference>
<evidence type="ECO:0000256" key="7">
    <source>
        <dbReference type="ARBA" id="ARBA00023157"/>
    </source>
</evidence>
<dbReference type="FunFam" id="3.30.2460.20:FF:000001">
    <property type="entry name" value="Wnt homolog"/>
    <property type="match status" value="1"/>
</dbReference>
<dbReference type="GO" id="GO:0060070">
    <property type="term" value="P:canonical Wnt signaling pathway"/>
    <property type="evidence" value="ECO:0007669"/>
    <property type="project" value="TreeGrafter"/>
</dbReference>
<keyword evidence="13" id="KW-1185">Reference proteome</keyword>
<comment type="similarity">
    <text evidence="2 10">Belongs to the Wnt family.</text>
</comment>
<proteinExistence type="inferred from homology"/>
<dbReference type="PRINTS" id="PR01349">
    <property type="entry name" value="WNTPROTEIN"/>
</dbReference>
<keyword evidence="4" id="KW-0964">Secreted</keyword>
<dbReference type="PANTHER" id="PTHR12027:SF72">
    <property type="entry name" value="PROTEIN WNT-6"/>
    <property type="match status" value="1"/>
</dbReference>
<evidence type="ECO:0000256" key="4">
    <source>
        <dbReference type="ARBA" id="ARBA00022525"/>
    </source>
</evidence>
<dbReference type="OrthoDB" id="5945655at2759"/>
<dbReference type="Gene3D" id="3.30.2460.20">
    <property type="match status" value="1"/>
</dbReference>
<evidence type="ECO:0000256" key="12">
    <source>
        <dbReference type="SAM" id="SignalP"/>
    </source>
</evidence>
<name>A0A6J1T7M7_FRAOC</name>
<dbReference type="GO" id="GO:0007517">
    <property type="term" value="P:muscle organ development"/>
    <property type="evidence" value="ECO:0007669"/>
    <property type="project" value="UniProtKB-ARBA"/>
</dbReference>
<dbReference type="GO" id="GO:0005125">
    <property type="term" value="F:cytokine activity"/>
    <property type="evidence" value="ECO:0007669"/>
    <property type="project" value="TreeGrafter"/>
</dbReference>
<keyword evidence="5" id="KW-0272">Extracellular matrix</keyword>
<feature type="signal peptide" evidence="12">
    <location>
        <begin position="1"/>
        <end position="35"/>
    </location>
</feature>
<dbReference type="InterPro" id="IPR043158">
    <property type="entry name" value="Wnt_C"/>
</dbReference>
<dbReference type="SMART" id="SM00097">
    <property type="entry name" value="WNT1"/>
    <property type="match status" value="1"/>
</dbReference>
<feature type="region of interest" description="Disordered" evidence="11">
    <location>
        <begin position="173"/>
        <end position="209"/>
    </location>
</feature>
<evidence type="ECO:0000256" key="9">
    <source>
        <dbReference type="ARBA" id="ARBA00023288"/>
    </source>
</evidence>
<keyword evidence="8" id="KW-0325">Glycoprotein</keyword>
<feature type="chain" id="PRO_5043433851" description="Protein Wnt" evidence="12">
    <location>
        <begin position="36"/>
        <end position="414"/>
    </location>
</feature>
<evidence type="ECO:0000256" key="8">
    <source>
        <dbReference type="ARBA" id="ARBA00023180"/>
    </source>
</evidence>
<organism evidence="13 14">
    <name type="scientific">Frankliniella occidentalis</name>
    <name type="common">Western flower thrips</name>
    <name type="synonym">Euthrips occidentalis</name>
    <dbReference type="NCBI Taxonomy" id="133901"/>
    <lineage>
        <taxon>Eukaryota</taxon>
        <taxon>Metazoa</taxon>
        <taxon>Ecdysozoa</taxon>
        <taxon>Arthropoda</taxon>
        <taxon>Hexapoda</taxon>
        <taxon>Insecta</taxon>
        <taxon>Pterygota</taxon>
        <taxon>Neoptera</taxon>
        <taxon>Paraneoptera</taxon>
        <taxon>Thysanoptera</taxon>
        <taxon>Terebrantia</taxon>
        <taxon>Thripoidea</taxon>
        <taxon>Thripidae</taxon>
        <taxon>Frankliniella</taxon>
    </lineage>
</organism>
<evidence type="ECO:0000256" key="3">
    <source>
        <dbReference type="ARBA" id="ARBA00022473"/>
    </source>
</evidence>
<evidence type="ECO:0000256" key="2">
    <source>
        <dbReference type="ARBA" id="ARBA00005683"/>
    </source>
</evidence>
<comment type="function">
    <text evidence="10">Ligand for members of the frizzled family of seven transmembrane receptors.</text>
</comment>
<dbReference type="Pfam" id="PF00110">
    <property type="entry name" value="wnt"/>
    <property type="match status" value="1"/>
</dbReference>
<dbReference type="InterPro" id="IPR009143">
    <property type="entry name" value="Wnt6"/>
</dbReference>
<dbReference type="GO" id="GO:0045165">
    <property type="term" value="P:cell fate commitment"/>
    <property type="evidence" value="ECO:0007669"/>
    <property type="project" value="TreeGrafter"/>
</dbReference>
<keyword evidence="3 10" id="KW-0217">Developmental protein</keyword>
<evidence type="ECO:0000256" key="6">
    <source>
        <dbReference type="ARBA" id="ARBA00022687"/>
    </source>
</evidence>
<sequence length="414" mass="44866">MTPCRDPRCAPRRAFATLLVGNLCLLMSTMPSASAYWSAPRPAVSPPAAPALPASLGASLHDGLVPDPTAACRRPLVRLLALCRRQPALLQKVSRGVVLATAECQHQFAGRRWNCTAARRSLGKILQRDYRETGFVSALMAAGVTYAVTRACSTGELVQCGCDRHVGIGDRHHAAGHGRSLARPGRRRRPQPSRIVDAGPELGTGPAAPDTLNGDWVWGGCGDNVQFGARKSRAFLDAPDRRRRSGHHGLARLHNHGAGRLAVKQLMRRACKCHGLSGSCSLRTCWWRLPAFREVGDRLKDRFDAAVRVVPTNDGRSFAPESAAVSSPRRQDLVYTEESPDFCRRDLRVGSLGTQGRLCNASAAGTEGCALLCCGRGHATRVLRTATSCGCRFVWCCEVKCSSCEERRTVHSCR</sequence>
<keyword evidence="12" id="KW-0732">Signal</keyword>
<dbReference type="GO" id="GO:0000902">
    <property type="term" value="P:cell morphogenesis"/>
    <property type="evidence" value="ECO:0007669"/>
    <property type="project" value="UniProtKB-ARBA"/>
</dbReference>
<dbReference type="GO" id="GO:0005615">
    <property type="term" value="C:extracellular space"/>
    <property type="evidence" value="ECO:0007669"/>
    <property type="project" value="TreeGrafter"/>
</dbReference>
<dbReference type="GO" id="GO:0060560">
    <property type="term" value="P:developmental growth involved in morphogenesis"/>
    <property type="evidence" value="ECO:0007669"/>
    <property type="project" value="UniProtKB-ARBA"/>
</dbReference>
<dbReference type="GeneID" id="113214203"/>
<protein>
    <recommendedName>
        <fullName evidence="10">Protein Wnt</fullName>
    </recommendedName>
</protein>
<evidence type="ECO:0000313" key="13">
    <source>
        <dbReference type="Proteomes" id="UP000504606"/>
    </source>
</evidence>
<keyword evidence="9" id="KW-0449">Lipoprotein</keyword>
<evidence type="ECO:0000256" key="5">
    <source>
        <dbReference type="ARBA" id="ARBA00022530"/>
    </source>
</evidence>
<dbReference type="RefSeq" id="XP_026289278.1">
    <property type="nucleotide sequence ID" value="XM_026433493.2"/>
</dbReference>
<accession>A0A6J1T7M7</accession>
<dbReference type="InterPro" id="IPR005817">
    <property type="entry name" value="Wnt"/>
</dbReference>
<dbReference type="AlphaFoldDB" id="A0A6J1T7M7"/>
<evidence type="ECO:0000256" key="11">
    <source>
        <dbReference type="SAM" id="MobiDB-lite"/>
    </source>
</evidence>
<dbReference type="PROSITE" id="PS00246">
    <property type="entry name" value="WNT1"/>
    <property type="match status" value="1"/>
</dbReference>
<comment type="subcellular location">
    <subcellularLocation>
        <location evidence="1 10">Secreted</location>
        <location evidence="1 10">Extracellular space</location>
        <location evidence="1 10">Extracellular matrix</location>
    </subcellularLocation>
</comment>
<dbReference type="GO" id="GO:0005109">
    <property type="term" value="F:frizzled binding"/>
    <property type="evidence" value="ECO:0007669"/>
    <property type="project" value="TreeGrafter"/>
</dbReference>
<evidence type="ECO:0000256" key="10">
    <source>
        <dbReference type="RuleBase" id="RU003500"/>
    </source>
</evidence>
<reference evidence="14" key="1">
    <citation type="submission" date="2025-08" db="UniProtKB">
        <authorList>
            <consortium name="RefSeq"/>
        </authorList>
    </citation>
    <scope>IDENTIFICATION</scope>
    <source>
        <tissue evidence="14">Whole organism</tissue>
    </source>
</reference>
<dbReference type="PANTHER" id="PTHR12027">
    <property type="entry name" value="WNT RELATED"/>
    <property type="match status" value="1"/>
</dbReference>
<evidence type="ECO:0000313" key="14">
    <source>
        <dbReference type="RefSeq" id="XP_026289278.1"/>
    </source>
</evidence>
<dbReference type="InterPro" id="IPR018161">
    <property type="entry name" value="Wnt_CS"/>
</dbReference>
<keyword evidence="6 10" id="KW-0879">Wnt signaling pathway</keyword>
<dbReference type="Proteomes" id="UP000504606">
    <property type="component" value="Unplaced"/>
</dbReference>
<dbReference type="GO" id="GO:0030182">
    <property type="term" value="P:neuron differentiation"/>
    <property type="evidence" value="ECO:0007669"/>
    <property type="project" value="TreeGrafter"/>
</dbReference>
<keyword evidence="7" id="KW-1015">Disulfide bond</keyword>
<evidence type="ECO:0000256" key="1">
    <source>
        <dbReference type="ARBA" id="ARBA00004498"/>
    </source>
</evidence>
<dbReference type="KEGG" id="foc:113214203"/>